<feature type="binding site" description="covalent" evidence="9">
    <location>
        <position position="79"/>
    </location>
    <ligand>
        <name>heme c</name>
        <dbReference type="ChEBI" id="CHEBI:61717"/>
        <label>1</label>
    </ligand>
</feature>
<organism evidence="12 13">
    <name type="scientific">Sphingobium yanoikuyae</name>
    <name type="common">Sphingomonas yanoikuyae</name>
    <dbReference type="NCBI Taxonomy" id="13690"/>
    <lineage>
        <taxon>Bacteria</taxon>
        <taxon>Pseudomonadati</taxon>
        <taxon>Pseudomonadota</taxon>
        <taxon>Alphaproteobacteria</taxon>
        <taxon>Sphingomonadales</taxon>
        <taxon>Sphingomonadaceae</taxon>
        <taxon>Sphingobium</taxon>
    </lineage>
</organism>
<feature type="binding site" description="covalent" evidence="9">
    <location>
        <position position="352"/>
    </location>
    <ligand>
        <name>heme c</name>
        <dbReference type="ChEBI" id="CHEBI:61717"/>
        <label>3</label>
    </ligand>
</feature>
<dbReference type="PROSITE" id="PS51007">
    <property type="entry name" value="CYTC"/>
    <property type="match status" value="3"/>
</dbReference>
<keyword evidence="3 9" id="KW-0349">Heme</keyword>
<dbReference type="AlphaFoldDB" id="A0A291N738"/>
<evidence type="ECO:0000256" key="4">
    <source>
        <dbReference type="ARBA" id="ARBA00022723"/>
    </source>
</evidence>
<dbReference type="Gene3D" id="1.10.760.10">
    <property type="entry name" value="Cytochrome c-like domain"/>
    <property type="match status" value="3"/>
</dbReference>
<evidence type="ECO:0000256" key="2">
    <source>
        <dbReference type="ARBA" id="ARBA00022475"/>
    </source>
</evidence>
<keyword evidence="4 10" id="KW-0479">Metal-binding</keyword>
<evidence type="ECO:0000313" key="12">
    <source>
        <dbReference type="EMBL" id="ATI83214.1"/>
    </source>
</evidence>
<feature type="domain" description="Cytochrome c" evidence="11">
    <location>
        <begin position="339"/>
        <end position="426"/>
    </location>
</feature>
<dbReference type="GO" id="GO:0016614">
    <property type="term" value="F:oxidoreductase activity, acting on CH-OH group of donors"/>
    <property type="evidence" value="ECO:0007669"/>
    <property type="project" value="InterPro"/>
</dbReference>
<keyword evidence="7 10" id="KW-0408">Iron</keyword>
<dbReference type="GO" id="GO:0009055">
    <property type="term" value="F:electron transfer activity"/>
    <property type="evidence" value="ECO:0007669"/>
    <property type="project" value="InterPro"/>
</dbReference>
<feature type="binding site" description="covalent" evidence="9">
    <location>
        <position position="76"/>
    </location>
    <ligand>
        <name>heme c</name>
        <dbReference type="ChEBI" id="CHEBI:61717"/>
        <label>1</label>
    </ligand>
</feature>
<dbReference type="KEGG" id="sya:A6768_08310"/>
<dbReference type="PANTHER" id="PTHR35008:SF8">
    <property type="entry name" value="ALCOHOL DEHYDROGENASE CYTOCHROME C SUBUNIT"/>
    <property type="match status" value="1"/>
</dbReference>
<evidence type="ECO:0000259" key="11">
    <source>
        <dbReference type="PROSITE" id="PS51007"/>
    </source>
</evidence>
<keyword evidence="2" id="KW-1003">Cell membrane</keyword>
<dbReference type="GO" id="GO:0005886">
    <property type="term" value="C:plasma membrane"/>
    <property type="evidence" value="ECO:0007669"/>
    <property type="project" value="UniProtKB-SubCell"/>
</dbReference>
<evidence type="ECO:0000256" key="5">
    <source>
        <dbReference type="ARBA" id="ARBA00022729"/>
    </source>
</evidence>
<comment type="subcellular location">
    <subcellularLocation>
        <location evidence="1">Cell membrane</location>
    </subcellularLocation>
</comment>
<dbReference type="Pfam" id="PF00034">
    <property type="entry name" value="Cytochrom_C"/>
    <property type="match status" value="2"/>
</dbReference>
<keyword evidence="8" id="KW-0472">Membrane</keyword>
<dbReference type="InterPro" id="IPR006311">
    <property type="entry name" value="TAT_signal"/>
</dbReference>
<keyword evidence="6" id="KW-0677">Repeat</keyword>
<reference evidence="12 13" key="1">
    <citation type="submission" date="2017-10" db="EMBL/GenBank/DDBJ databases">
        <title>Sphingobium yanoikuyae S72.</title>
        <authorList>
            <person name="Sanchez E."/>
            <person name="Bustos P."/>
            <person name="Mendoza P."/>
            <person name="Guo X."/>
            <person name="Mendoza A."/>
        </authorList>
    </citation>
    <scope>NUCLEOTIDE SEQUENCE [LARGE SCALE GENOMIC DNA]</scope>
    <source>
        <strain evidence="12 13">S72</strain>
    </source>
</reference>
<feature type="binding site" description="covalent" evidence="9">
    <location>
        <position position="225"/>
    </location>
    <ligand>
        <name>heme c</name>
        <dbReference type="ChEBI" id="CHEBI:61717"/>
        <label>2</label>
    </ligand>
</feature>
<dbReference type="PIRSF" id="PIRSF000018">
    <property type="entry name" value="Mb_ADH_cyt_c"/>
    <property type="match status" value="1"/>
</dbReference>
<dbReference type="SUPFAM" id="SSF46626">
    <property type="entry name" value="Cytochrome c"/>
    <property type="match status" value="3"/>
</dbReference>
<feature type="domain" description="Cytochrome c" evidence="11">
    <location>
        <begin position="62"/>
        <end position="165"/>
    </location>
</feature>
<dbReference type="Proteomes" id="UP000219422">
    <property type="component" value="Chromosome"/>
</dbReference>
<evidence type="ECO:0000256" key="9">
    <source>
        <dbReference type="PIRSR" id="PIRSR000018-50"/>
    </source>
</evidence>
<feature type="domain" description="Cytochrome c" evidence="11">
    <location>
        <begin position="207"/>
        <end position="316"/>
    </location>
</feature>
<evidence type="ECO:0000256" key="1">
    <source>
        <dbReference type="ARBA" id="ARBA00004236"/>
    </source>
</evidence>
<proteinExistence type="predicted"/>
<evidence type="ECO:0000313" key="13">
    <source>
        <dbReference type="Proteomes" id="UP000219422"/>
    </source>
</evidence>
<keyword evidence="5" id="KW-0732">Signal</keyword>
<evidence type="ECO:0000256" key="10">
    <source>
        <dbReference type="PIRSR" id="PIRSR000018-51"/>
    </source>
</evidence>
<feature type="binding site" description="covalent" evidence="9">
    <location>
        <position position="222"/>
    </location>
    <ligand>
        <name>heme c</name>
        <dbReference type="ChEBI" id="CHEBI:61717"/>
        <label>2</label>
    </ligand>
</feature>
<dbReference type="GO" id="GO:0020037">
    <property type="term" value="F:heme binding"/>
    <property type="evidence" value="ECO:0007669"/>
    <property type="project" value="InterPro"/>
</dbReference>
<dbReference type="EMBL" id="CP023741">
    <property type="protein sequence ID" value="ATI83214.1"/>
    <property type="molecule type" value="Genomic_DNA"/>
</dbReference>
<dbReference type="InterPro" id="IPR009056">
    <property type="entry name" value="Cyt_c-like_dom"/>
</dbReference>
<evidence type="ECO:0000256" key="6">
    <source>
        <dbReference type="ARBA" id="ARBA00022737"/>
    </source>
</evidence>
<gene>
    <name evidence="12" type="ORF">A6768_08310</name>
</gene>
<feature type="binding site" description="axial binding residue" evidence="10">
    <location>
        <position position="356"/>
    </location>
    <ligand>
        <name>heme c</name>
        <dbReference type="ChEBI" id="CHEBI:61717"/>
        <label>3</label>
    </ligand>
    <ligandPart>
        <name>Fe</name>
        <dbReference type="ChEBI" id="CHEBI:18248"/>
    </ligandPart>
</feature>
<dbReference type="InterPro" id="IPR051459">
    <property type="entry name" value="Cytochrome_c-type_DH"/>
</dbReference>
<feature type="binding site" description="covalent" evidence="9">
    <location>
        <position position="355"/>
    </location>
    <ligand>
        <name>heme c</name>
        <dbReference type="ChEBI" id="CHEBI:61717"/>
        <label>3</label>
    </ligand>
</feature>
<dbReference type="InterPro" id="IPR036909">
    <property type="entry name" value="Cyt_c-like_dom_sf"/>
</dbReference>
<evidence type="ECO:0000256" key="3">
    <source>
        <dbReference type="ARBA" id="ARBA00022617"/>
    </source>
</evidence>
<feature type="binding site" description="axial binding residue" evidence="10">
    <location>
        <position position="226"/>
    </location>
    <ligand>
        <name>heme c</name>
        <dbReference type="ChEBI" id="CHEBI:61717"/>
        <label>2</label>
    </ligand>
    <ligandPart>
        <name>Fe</name>
        <dbReference type="ChEBI" id="CHEBI:18248"/>
    </ligandPart>
</feature>
<dbReference type="PANTHER" id="PTHR35008">
    <property type="entry name" value="BLL4482 PROTEIN-RELATED"/>
    <property type="match status" value="1"/>
</dbReference>
<dbReference type="GO" id="GO:0005506">
    <property type="term" value="F:iron ion binding"/>
    <property type="evidence" value="ECO:0007669"/>
    <property type="project" value="InterPro"/>
</dbReference>
<sequence length="444" mass="47653">MISRRRNLLILAAAALLLILVVAWRMLFLPDALAFAGGTRVALSDYARAPIAGVPIELANADALTKGRYLAEAADCAACHTAKGGTPFAGGRPFKLPFGTIYTPNITPDRETGIGAWTDAQFIRAVHKGIARDGERLYPAFPYASYTMLTDDDVLAIRRYLASLPAVRRANQPNTFAFPFNQRWLMAIWGTFFNPGKRFEPVAERSPQWNRGAYLVEAAGHCGECHTPRTLMQAMNTRSKFSGGQAEGWNAYNITGDRLSGIGDWTDAELAQYLSKGHAEGRGVASGPMAEAVELSTSRLTTSDIAAMVAYLRTIPAVRTKASPEMAGPAPAIASAGPTNNVPGKRIFQGACASCHAWSGRGAITTDQQLTGNRAVNDGTAANVAMMILNGTGGSPERPGAYMPSFRAAYIDAEIADVANYVTARFGSKPSRITAEDVKRMREE</sequence>
<evidence type="ECO:0000256" key="8">
    <source>
        <dbReference type="ARBA" id="ARBA00023136"/>
    </source>
</evidence>
<dbReference type="PROSITE" id="PS51318">
    <property type="entry name" value="TAT"/>
    <property type="match status" value="1"/>
</dbReference>
<feature type="binding site" description="axial binding residue" evidence="10">
    <location>
        <position position="80"/>
    </location>
    <ligand>
        <name>heme c</name>
        <dbReference type="ChEBI" id="CHEBI:61717"/>
        <label>1</label>
    </ligand>
    <ligandPart>
        <name>Fe</name>
        <dbReference type="ChEBI" id="CHEBI:18248"/>
    </ligandPart>
</feature>
<evidence type="ECO:0000256" key="7">
    <source>
        <dbReference type="ARBA" id="ARBA00023004"/>
    </source>
</evidence>
<comment type="cofactor">
    <cofactor evidence="9">
        <name>heme c</name>
        <dbReference type="ChEBI" id="CHEBI:61717"/>
    </cofactor>
    <text evidence="9">Binds 3 heme c groups covalently per subunit.</text>
</comment>
<dbReference type="InterPro" id="IPR014353">
    <property type="entry name" value="Membr-bd_ADH_cyt_c"/>
</dbReference>
<accession>A0A291N738</accession>
<protein>
    <submittedName>
        <fullName evidence="12">Alcohol dehydrogenase</fullName>
    </submittedName>
</protein>
<name>A0A291N738_SPHYA</name>